<dbReference type="AlphaFoldDB" id="A0A5P8K1F7"/>
<evidence type="ECO:0000313" key="6">
    <source>
        <dbReference type="Proteomes" id="UP000327294"/>
    </source>
</evidence>
<dbReference type="KEGG" id="sphv:F9278_12350"/>
<evidence type="ECO:0000256" key="2">
    <source>
        <dbReference type="ARBA" id="ARBA00022840"/>
    </source>
</evidence>
<protein>
    <submittedName>
        <fullName evidence="5">Hsp70 family protein</fullName>
    </submittedName>
</protein>
<dbReference type="RefSeq" id="WP_152168368.1">
    <property type="nucleotide sequence ID" value="NZ_CP045096.1"/>
</dbReference>
<evidence type="ECO:0000256" key="3">
    <source>
        <dbReference type="ARBA" id="ARBA00023186"/>
    </source>
</evidence>
<dbReference type="InterPro" id="IPR029047">
    <property type="entry name" value="HSP70_peptide-bd_sf"/>
</dbReference>
<evidence type="ECO:0000313" key="5">
    <source>
        <dbReference type="EMBL" id="QFQ96876.1"/>
    </source>
</evidence>
<dbReference type="GO" id="GO:0140662">
    <property type="term" value="F:ATP-dependent protein folding chaperone"/>
    <property type="evidence" value="ECO:0007669"/>
    <property type="project" value="InterPro"/>
</dbReference>
<name>A0A5P8K1F7_9ACTN</name>
<organism evidence="5 6">
    <name type="scientific">Streptomyces phaeolivaceus</name>
    <dbReference type="NCBI Taxonomy" id="2653200"/>
    <lineage>
        <taxon>Bacteria</taxon>
        <taxon>Bacillati</taxon>
        <taxon>Actinomycetota</taxon>
        <taxon>Actinomycetes</taxon>
        <taxon>Kitasatosporales</taxon>
        <taxon>Streptomycetaceae</taxon>
        <taxon>Streptomyces</taxon>
    </lineage>
</organism>
<keyword evidence="3" id="KW-0143">Chaperone</keyword>
<dbReference type="Proteomes" id="UP000327294">
    <property type="component" value="Chromosome"/>
</dbReference>
<feature type="region of interest" description="Disordered" evidence="4">
    <location>
        <begin position="145"/>
        <end position="179"/>
    </location>
</feature>
<keyword evidence="1" id="KW-0547">Nucleotide-binding</keyword>
<dbReference type="PRINTS" id="PR00301">
    <property type="entry name" value="HEATSHOCK70"/>
</dbReference>
<gene>
    <name evidence="5" type="ORF">F9278_12350</name>
</gene>
<dbReference type="SUPFAM" id="SSF100920">
    <property type="entry name" value="Heat shock protein 70kD (HSP70), peptide-binding domain"/>
    <property type="match status" value="1"/>
</dbReference>
<dbReference type="GO" id="GO:0005524">
    <property type="term" value="F:ATP binding"/>
    <property type="evidence" value="ECO:0007669"/>
    <property type="project" value="UniProtKB-KW"/>
</dbReference>
<sequence>MAYGAALQAGVLTGSVRDTLLLDVTASSLGIAVGGGATHKLIERGTTIPTKRSEMLTLARDTDAAATVHIPVVRGESETAADNERLGVLRLTGLTSPAKGGPPDIEVMLEIDANALLRASATDLATGTTWSMNIDGVCAVERTRVRQESARTPVPRPRPLPEQPPAQEQRTSGTPKRFRLPSLAALLRRSW</sequence>
<dbReference type="Pfam" id="PF00012">
    <property type="entry name" value="HSP70"/>
    <property type="match status" value="1"/>
</dbReference>
<dbReference type="EMBL" id="CP045096">
    <property type="protein sequence ID" value="QFQ96876.1"/>
    <property type="molecule type" value="Genomic_DNA"/>
</dbReference>
<evidence type="ECO:0000256" key="1">
    <source>
        <dbReference type="ARBA" id="ARBA00022741"/>
    </source>
</evidence>
<keyword evidence="2" id="KW-0067">ATP-binding</keyword>
<feature type="compositionally biased region" description="Pro residues" evidence="4">
    <location>
        <begin position="154"/>
        <end position="164"/>
    </location>
</feature>
<dbReference type="InterPro" id="IPR013126">
    <property type="entry name" value="Hsp_70_fam"/>
</dbReference>
<accession>A0A5P8K1F7</accession>
<keyword evidence="6" id="KW-1185">Reference proteome</keyword>
<dbReference type="PANTHER" id="PTHR19375">
    <property type="entry name" value="HEAT SHOCK PROTEIN 70KDA"/>
    <property type="match status" value="1"/>
</dbReference>
<proteinExistence type="predicted"/>
<reference evidence="5 6" key="1">
    <citation type="submission" date="2019-10" db="EMBL/GenBank/DDBJ databases">
        <title>Streptomyces sp. strain GY16 isolated from leaves of Broussonetia papyrifera.</title>
        <authorList>
            <person name="Mo P."/>
        </authorList>
    </citation>
    <scope>NUCLEOTIDE SEQUENCE [LARGE SCALE GENOMIC DNA]</scope>
    <source>
        <strain evidence="5 6">GY16</strain>
    </source>
</reference>
<dbReference type="Gene3D" id="2.60.34.10">
    <property type="entry name" value="Substrate Binding Domain Of DNAk, Chain A, domain 1"/>
    <property type="match status" value="1"/>
</dbReference>
<evidence type="ECO:0000256" key="4">
    <source>
        <dbReference type="SAM" id="MobiDB-lite"/>
    </source>
</evidence>